<comment type="caution">
    <text evidence="2">The sequence shown here is derived from an EMBL/GenBank/DDBJ whole genome shotgun (WGS) entry which is preliminary data.</text>
</comment>
<evidence type="ECO:0000313" key="3">
    <source>
        <dbReference type="Proteomes" id="UP000258888"/>
    </source>
</evidence>
<evidence type="ECO:0008006" key="4">
    <source>
        <dbReference type="Google" id="ProtNLM"/>
    </source>
</evidence>
<reference evidence="2 3" key="1">
    <citation type="submission" date="2016-02" db="EMBL/GenBank/DDBJ databases">
        <title>Gardnerella vaginalis Subgroups Defined by cpn60 Sequencing and Sialidase Activity in Isolates from Canada, Belgium and Kenya.</title>
        <authorList>
            <person name="Schellenberg J."/>
            <person name="Paramel Jayaprakash T."/>
            <person name="Withana Gamage N."/>
            <person name="Patterson M.H."/>
            <person name="Vaneechoutte M."/>
            <person name="Hill J.E."/>
        </authorList>
    </citation>
    <scope>NUCLEOTIDE SEQUENCE [LARGE SCALE GENOMIC DNA]</scope>
    <source>
        <strain evidence="2 3">N160</strain>
    </source>
</reference>
<dbReference type="PROSITE" id="PS51257">
    <property type="entry name" value="PROKAR_LIPOPROTEIN"/>
    <property type="match status" value="1"/>
</dbReference>
<feature type="signal peptide" evidence="1">
    <location>
        <begin position="1"/>
        <end position="24"/>
    </location>
</feature>
<proteinExistence type="predicted"/>
<keyword evidence="3" id="KW-1185">Reference proteome</keyword>
<evidence type="ECO:0000313" key="2">
    <source>
        <dbReference type="EMBL" id="RFD75548.1"/>
    </source>
</evidence>
<gene>
    <name evidence="2" type="ORF">AXE76_05255</name>
</gene>
<name>A0A3E1IS89_GARVA</name>
<keyword evidence="1" id="KW-0732">Signal</keyword>
<dbReference type="Proteomes" id="UP000258888">
    <property type="component" value="Unassembled WGS sequence"/>
</dbReference>
<organism evidence="2 3">
    <name type="scientific">Gardnerella vaginalis</name>
    <dbReference type="NCBI Taxonomy" id="2702"/>
    <lineage>
        <taxon>Bacteria</taxon>
        <taxon>Bacillati</taxon>
        <taxon>Actinomycetota</taxon>
        <taxon>Actinomycetes</taxon>
        <taxon>Bifidobacteriales</taxon>
        <taxon>Bifidobacteriaceae</taxon>
        <taxon>Gardnerella</taxon>
    </lineage>
</organism>
<evidence type="ECO:0000256" key="1">
    <source>
        <dbReference type="SAM" id="SignalP"/>
    </source>
</evidence>
<dbReference type="AlphaFoldDB" id="A0A3E1IS89"/>
<protein>
    <recommendedName>
        <fullName evidence="4">DUF697 domain-containing protein</fullName>
    </recommendedName>
</protein>
<sequence>MKALNTLISAATTLAISFSCVGIAIGEETNNYNKSQSIIASRETTTCYYSGYELTSEEQRFADALTVELEKFDNITDIKNIKLTASELYPNDLVKQQEYIEFSSKPLTKKYETRALPAVVAAAVPIIAACVSRGLSGAALDQVVNALRGNKIGKADDLIWSFATGCVGWGPLKWAFNATKPVVSRALTWAVQQALKLAGKM</sequence>
<dbReference type="EMBL" id="LSLH01000001">
    <property type="protein sequence ID" value="RFD75548.1"/>
    <property type="molecule type" value="Genomic_DNA"/>
</dbReference>
<dbReference type="RefSeq" id="WP_116794491.1">
    <property type="nucleotide sequence ID" value="NZ_LSLH01000001.1"/>
</dbReference>
<feature type="chain" id="PRO_5039334508" description="DUF697 domain-containing protein" evidence="1">
    <location>
        <begin position="25"/>
        <end position="201"/>
    </location>
</feature>
<accession>A0A3E1IS89</accession>